<dbReference type="AlphaFoldDB" id="A0A3A4BUP8"/>
<dbReference type="EMBL" id="QZEY01000001">
    <property type="protein sequence ID" value="RJL35308.1"/>
    <property type="molecule type" value="Genomic_DNA"/>
</dbReference>
<comment type="caution">
    <text evidence="1">The sequence shown here is derived from an EMBL/GenBank/DDBJ whole genome shotgun (WGS) entry which is preliminary data.</text>
</comment>
<protein>
    <submittedName>
        <fullName evidence="1">Uncharacterized protein</fullName>
    </submittedName>
</protein>
<dbReference type="RefSeq" id="WP_119924280.1">
    <property type="nucleotide sequence ID" value="NZ_QZEY01000001.1"/>
</dbReference>
<evidence type="ECO:0000313" key="1">
    <source>
        <dbReference type="EMBL" id="RJL35308.1"/>
    </source>
</evidence>
<name>A0A3A4BUP8_9ACTN</name>
<organism evidence="1 2">
    <name type="scientific">Bailinhaonella thermotolerans</name>
    <dbReference type="NCBI Taxonomy" id="1070861"/>
    <lineage>
        <taxon>Bacteria</taxon>
        <taxon>Bacillati</taxon>
        <taxon>Actinomycetota</taxon>
        <taxon>Actinomycetes</taxon>
        <taxon>Streptosporangiales</taxon>
        <taxon>Streptosporangiaceae</taxon>
        <taxon>Bailinhaonella</taxon>
    </lineage>
</organism>
<proteinExistence type="predicted"/>
<dbReference type="Gene3D" id="3.20.80.10">
    <property type="entry name" value="Regulatory factor, effector binding domain"/>
    <property type="match status" value="1"/>
</dbReference>
<keyword evidence="2" id="KW-1185">Reference proteome</keyword>
<evidence type="ECO:0000313" key="2">
    <source>
        <dbReference type="Proteomes" id="UP000265768"/>
    </source>
</evidence>
<accession>A0A3A4BUP8</accession>
<dbReference type="Proteomes" id="UP000265768">
    <property type="component" value="Unassembled WGS sequence"/>
</dbReference>
<reference evidence="1 2" key="1">
    <citation type="submission" date="2018-09" db="EMBL/GenBank/DDBJ databases">
        <title>YIM 75507 draft genome.</title>
        <authorList>
            <person name="Tang S."/>
            <person name="Feng Y."/>
        </authorList>
    </citation>
    <scope>NUCLEOTIDE SEQUENCE [LARGE SCALE GENOMIC DNA]</scope>
    <source>
        <strain evidence="1 2">YIM 75507</strain>
    </source>
</reference>
<dbReference type="OrthoDB" id="4772335at2"/>
<sequence length="203" mass="21418">MSEAAMASGPTPGPAAGAGDWYRAADVPEVVEFGPVSGLAVTGQGEPGGVVYGECLGALYAVAGALAGRAGFALPPLEGRWWAEDSRPALEVPRELWRWHLFLRMPDGLAAGAADGAREEARGSGAAVDRVQWVTFAEGRCVQMTHRGSFAEEHRSLALMDAAMRDLGLVPNGLHHEIYLSGVDPRADPAALRTILRQPVRPA</sequence>
<dbReference type="InterPro" id="IPR011256">
    <property type="entry name" value="Reg_factor_effector_dom_sf"/>
</dbReference>
<gene>
    <name evidence="1" type="ORF">D5H75_00285</name>
</gene>